<evidence type="ECO:0000256" key="3">
    <source>
        <dbReference type="PIRSR" id="PIRSR005902-1"/>
    </source>
</evidence>
<dbReference type="FunFam" id="3.20.20.140:FF:000005">
    <property type="entry name" value="TatD family hydrolase"/>
    <property type="match status" value="1"/>
</dbReference>
<dbReference type="PROSITE" id="PS01091">
    <property type="entry name" value="TATD_3"/>
    <property type="match status" value="1"/>
</dbReference>
<dbReference type="PANTHER" id="PTHR46124">
    <property type="entry name" value="D-AMINOACYL-TRNA DEACYLASE"/>
    <property type="match status" value="1"/>
</dbReference>
<dbReference type="RefSeq" id="WP_089023661.1">
    <property type="nucleotide sequence ID" value="NZ_NIQC01000014.1"/>
</dbReference>
<dbReference type="InterPro" id="IPR001130">
    <property type="entry name" value="TatD-like"/>
</dbReference>
<dbReference type="GO" id="GO:0004536">
    <property type="term" value="F:DNA nuclease activity"/>
    <property type="evidence" value="ECO:0007669"/>
    <property type="project" value="InterPro"/>
</dbReference>
<dbReference type="SUPFAM" id="SSF51556">
    <property type="entry name" value="Metallo-dependent hydrolases"/>
    <property type="match status" value="1"/>
</dbReference>
<accession>A0A226BXC4</accession>
<evidence type="ECO:0000256" key="2">
    <source>
        <dbReference type="ARBA" id="ARBA00022801"/>
    </source>
</evidence>
<dbReference type="InterPro" id="IPR018228">
    <property type="entry name" value="DNase_TatD-rel_CS"/>
</dbReference>
<dbReference type="GO" id="GO:0046872">
    <property type="term" value="F:metal ion binding"/>
    <property type="evidence" value="ECO:0007669"/>
    <property type="project" value="UniProtKB-KW"/>
</dbReference>
<feature type="binding site" evidence="3">
    <location>
        <position position="9"/>
    </location>
    <ligand>
        <name>a divalent metal cation</name>
        <dbReference type="ChEBI" id="CHEBI:60240"/>
        <label>1</label>
    </ligand>
</feature>
<feature type="binding site" evidence="3">
    <location>
        <position position="95"/>
    </location>
    <ligand>
        <name>a divalent metal cation</name>
        <dbReference type="ChEBI" id="CHEBI:60240"/>
        <label>1</label>
    </ligand>
</feature>
<protein>
    <submittedName>
        <fullName evidence="4">Hydrolase TatD</fullName>
    </submittedName>
</protein>
<comment type="caution">
    <text evidence="4">The sequence shown here is derived from an EMBL/GenBank/DDBJ whole genome shotgun (WGS) entry which is preliminary data.</text>
</comment>
<keyword evidence="2 4" id="KW-0378">Hydrolase</keyword>
<dbReference type="Pfam" id="PF01026">
    <property type="entry name" value="TatD_DNase"/>
    <property type="match status" value="1"/>
</dbReference>
<feature type="binding site" evidence="3">
    <location>
        <position position="7"/>
    </location>
    <ligand>
        <name>a divalent metal cation</name>
        <dbReference type="ChEBI" id="CHEBI:60240"/>
        <label>1</label>
    </ligand>
</feature>
<dbReference type="GO" id="GO:0016788">
    <property type="term" value="F:hydrolase activity, acting on ester bonds"/>
    <property type="evidence" value="ECO:0007669"/>
    <property type="project" value="InterPro"/>
</dbReference>
<evidence type="ECO:0000256" key="1">
    <source>
        <dbReference type="ARBA" id="ARBA00022723"/>
    </source>
</evidence>
<name>A0A226BXC4_9FIRM</name>
<dbReference type="Proteomes" id="UP000214588">
    <property type="component" value="Unassembled WGS sequence"/>
</dbReference>
<gene>
    <name evidence="4" type="ORF">CDO51_07440</name>
</gene>
<dbReference type="InterPro" id="IPR015991">
    <property type="entry name" value="TatD/YcfH-like"/>
</dbReference>
<keyword evidence="5" id="KW-1185">Reference proteome</keyword>
<evidence type="ECO:0000313" key="4">
    <source>
        <dbReference type="EMBL" id="OWZ83646.1"/>
    </source>
</evidence>
<dbReference type="GO" id="GO:0005829">
    <property type="term" value="C:cytosol"/>
    <property type="evidence" value="ECO:0007669"/>
    <property type="project" value="TreeGrafter"/>
</dbReference>
<sequence>MVLIDTHAHLDSKKLAPDLDRVVSRAKQKGVSRIINVGITLESSQKSIEFAKRYPEIFASVGIHPHDTEELPDNYIEEIKKLVQDNREYVVALGEMGLDYYRNYSPKKNQKETFIKQLELANELQLPVIIHDRAAHEDTLEILEEFKNEVFGVFHCFAGDEKIADKALDLGYFISFTGNITFKKAEELRKVVKQVPLSRLMVETDCPYLSPEPFRGKINEPAYVRLVAEAIAEIKNVDFQEVVSITGENASNLFKI</sequence>
<dbReference type="PANTHER" id="PTHR46124:SF2">
    <property type="entry name" value="D-AMINOACYL-TRNA DEACYLASE"/>
    <property type="match status" value="1"/>
</dbReference>
<dbReference type="NCBIfam" id="TIGR00010">
    <property type="entry name" value="YchF/TatD family DNA exonuclease"/>
    <property type="match status" value="1"/>
</dbReference>
<feature type="binding site" evidence="3">
    <location>
        <position position="205"/>
    </location>
    <ligand>
        <name>a divalent metal cation</name>
        <dbReference type="ChEBI" id="CHEBI:60240"/>
        <label>1</label>
    </ligand>
</feature>
<dbReference type="InterPro" id="IPR032466">
    <property type="entry name" value="Metal_Hydrolase"/>
</dbReference>
<dbReference type="EMBL" id="NIQC01000014">
    <property type="protein sequence ID" value="OWZ83646.1"/>
    <property type="molecule type" value="Genomic_DNA"/>
</dbReference>
<proteinExistence type="predicted"/>
<reference evidence="4 5" key="1">
    <citation type="submission" date="2017-06" db="EMBL/GenBank/DDBJ databases">
        <title>Draft Genome Sequence of Natranaerobius trueperi halophilic, alkalithermophilic bacteria from soda lakes.</title>
        <authorList>
            <person name="Zhao B."/>
        </authorList>
    </citation>
    <scope>NUCLEOTIDE SEQUENCE [LARGE SCALE GENOMIC DNA]</scope>
    <source>
        <strain evidence="4 5">DSM 18760</strain>
    </source>
</reference>
<dbReference type="AlphaFoldDB" id="A0A226BXC4"/>
<feature type="binding site" evidence="3">
    <location>
        <position position="155"/>
    </location>
    <ligand>
        <name>a divalent metal cation</name>
        <dbReference type="ChEBI" id="CHEBI:60240"/>
        <label>2</label>
    </ligand>
</feature>
<dbReference type="PIRSF" id="PIRSF005902">
    <property type="entry name" value="DNase_TatD"/>
    <property type="match status" value="1"/>
</dbReference>
<feature type="binding site" evidence="3">
    <location>
        <position position="131"/>
    </location>
    <ligand>
        <name>a divalent metal cation</name>
        <dbReference type="ChEBI" id="CHEBI:60240"/>
        <label>2</label>
    </ligand>
</feature>
<dbReference type="Gene3D" id="3.20.20.140">
    <property type="entry name" value="Metal-dependent hydrolases"/>
    <property type="match status" value="1"/>
</dbReference>
<dbReference type="CDD" id="cd01310">
    <property type="entry name" value="TatD_DNAse"/>
    <property type="match status" value="1"/>
</dbReference>
<keyword evidence="1 3" id="KW-0479">Metal-binding</keyword>
<dbReference type="OrthoDB" id="9810005at2"/>
<organism evidence="4 5">
    <name type="scientific">Natranaerobius trueperi</name>
    <dbReference type="NCBI Taxonomy" id="759412"/>
    <lineage>
        <taxon>Bacteria</taxon>
        <taxon>Bacillati</taxon>
        <taxon>Bacillota</taxon>
        <taxon>Clostridia</taxon>
        <taxon>Natranaerobiales</taxon>
        <taxon>Natranaerobiaceae</taxon>
        <taxon>Natranaerobius</taxon>
    </lineage>
</organism>
<evidence type="ECO:0000313" key="5">
    <source>
        <dbReference type="Proteomes" id="UP000214588"/>
    </source>
</evidence>
<dbReference type="PROSITE" id="PS01090">
    <property type="entry name" value="TATD_2"/>
    <property type="match status" value="1"/>
</dbReference>
<dbReference type="PROSITE" id="PS01137">
    <property type="entry name" value="TATD_1"/>
    <property type="match status" value="1"/>
</dbReference>